<organism evidence="2 3">
    <name type="scientific">Rhizodiscina lignyota</name>
    <dbReference type="NCBI Taxonomy" id="1504668"/>
    <lineage>
        <taxon>Eukaryota</taxon>
        <taxon>Fungi</taxon>
        <taxon>Dikarya</taxon>
        <taxon>Ascomycota</taxon>
        <taxon>Pezizomycotina</taxon>
        <taxon>Dothideomycetes</taxon>
        <taxon>Pleosporomycetidae</taxon>
        <taxon>Aulographales</taxon>
        <taxon>Rhizodiscinaceae</taxon>
        <taxon>Rhizodiscina</taxon>
    </lineage>
</organism>
<feature type="region of interest" description="Disordered" evidence="1">
    <location>
        <begin position="1"/>
        <end position="206"/>
    </location>
</feature>
<proteinExistence type="predicted"/>
<feature type="compositionally biased region" description="Low complexity" evidence="1">
    <location>
        <begin position="85"/>
        <end position="97"/>
    </location>
</feature>
<evidence type="ECO:0000256" key="1">
    <source>
        <dbReference type="SAM" id="MobiDB-lite"/>
    </source>
</evidence>
<sequence length="241" mass="25097">MSDRNTTDPSTEPSPAAAGRRRSSFAGMMDLFGSRTNGSNSPPVPGSSMSHAAAQAQQRRLSITTVGLGSSTTAPSASPFGTMRSRGQSISSSGSGSVDESPFEEADGPPLSSNPTSPFARRLSFGARALRDVRTGSGSGGGGGNNANGRPSVIHTTASDRKPTVSPPTAKGREGFNFAENMRARAERGSVSNGVGVPSPPMHGRAKSVAVMEPPVREMPVNTRKPDQFQERILKGDFYMD</sequence>
<reference evidence="2" key="1">
    <citation type="journal article" date="2020" name="Stud. Mycol.">
        <title>101 Dothideomycetes genomes: a test case for predicting lifestyles and emergence of pathogens.</title>
        <authorList>
            <person name="Haridas S."/>
            <person name="Albert R."/>
            <person name="Binder M."/>
            <person name="Bloem J."/>
            <person name="Labutti K."/>
            <person name="Salamov A."/>
            <person name="Andreopoulos B."/>
            <person name="Baker S."/>
            <person name="Barry K."/>
            <person name="Bills G."/>
            <person name="Bluhm B."/>
            <person name="Cannon C."/>
            <person name="Castanera R."/>
            <person name="Culley D."/>
            <person name="Daum C."/>
            <person name="Ezra D."/>
            <person name="Gonzalez J."/>
            <person name="Henrissat B."/>
            <person name="Kuo A."/>
            <person name="Liang C."/>
            <person name="Lipzen A."/>
            <person name="Lutzoni F."/>
            <person name="Magnuson J."/>
            <person name="Mondo S."/>
            <person name="Nolan M."/>
            <person name="Ohm R."/>
            <person name="Pangilinan J."/>
            <person name="Park H.-J."/>
            <person name="Ramirez L."/>
            <person name="Alfaro M."/>
            <person name="Sun H."/>
            <person name="Tritt A."/>
            <person name="Yoshinaga Y."/>
            <person name="Zwiers L.-H."/>
            <person name="Turgeon B."/>
            <person name="Goodwin S."/>
            <person name="Spatafora J."/>
            <person name="Crous P."/>
            <person name="Grigoriev I."/>
        </authorList>
    </citation>
    <scope>NUCLEOTIDE SEQUENCE</scope>
    <source>
        <strain evidence="2">CBS 133067</strain>
    </source>
</reference>
<accession>A0A9P4M1X2</accession>
<name>A0A9P4M1X2_9PEZI</name>
<evidence type="ECO:0000313" key="2">
    <source>
        <dbReference type="EMBL" id="KAF2094048.1"/>
    </source>
</evidence>
<gene>
    <name evidence="2" type="ORF">NA57DRAFT_60697</name>
</gene>
<dbReference type="Proteomes" id="UP000799772">
    <property type="component" value="Unassembled WGS sequence"/>
</dbReference>
<feature type="compositionally biased region" description="Gly residues" evidence="1">
    <location>
        <begin position="137"/>
        <end position="146"/>
    </location>
</feature>
<dbReference type="OrthoDB" id="5384020at2759"/>
<feature type="compositionally biased region" description="Low complexity" evidence="1">
    <location>
        <begin position="37"/>
        <end position="58"/>
    </location>
</feature>
<keyword evidence="3" id="KW-1185">Reference proteome</keyword>
<feature type="compositionally biased region" description="Polar residues" evidence="1">
    <location>
        <begin position="59"/>
        <end position="76"/>
    </location>
</feature>
<dbReference type="AlphaFoldDB" id="A0A9P4M1X2"/>
<evidence type="ECO:0000313" key="3">
    <source>
        <dbReference type="Proteomes" id="UP000799772"/>
    </source>
</evidence>
<dbReference type="EMBL" id="ML978135">
    <property type="protein sequence ID" value="KAF2094048.1"/>
    <property type="molecule type" value="Genomic_DNA"/>
</dbReference>
<protein>
    <submittedName>
        <fullName evidence="2">Uncharacterized protein</fullName>
    </submittedName>
</protein>
<comment type="caution">
    <text evidence="2">The sequence shown here is derived from an EMBL/GenBank/DDBJ whole genome shotgun (WGS) entry which is preliminary data.</text>
</comment>